<evidence type="ECO:0008006" key="3">
    <source>
        <dbReference type="Google" id="ProtNLM"/>
    </source>
</evidence>
<dbReference type="RefSeq" id="WP_090674879.1">
    <property type="nucleotide sequence ID" value="NZ_FMTT01000037.1"/>
</dbReference>
<dbReference type="EMBL" id="FMTT01000037">
    <property type="protein sequence ID" value="SCW74044.1"/>
    <property type="molecule type" value="Genomic_DNA"/>
</dbReference>
<accession>A0A1G4SXZ6</accession>
<name>A0A1G4SXZ6_9BACL</name>
<dbReference type="Proteomes" id="UP000198601">
    <property type="component" value="Unassembled WGS sequence"/>
</dbReference>
<evidence type="ECO:0000313" key="2">
    <source>
        <dbReference type="Proteomes" id="UP000198601"/>
    </source>
</evidence>
<organism evidence="1 2">
    <name type="scientific">Paenibacillus tianmuensis</name>
    <dbReference type="NCBI Taxonomy" id="624147"/>
    <lineage>
        <taxon>Bacteria</taxon>
        <taxon>Bacillati</taxon>
        <taxon>Bacillota</taxon>
        <taxon>Bacilli</taxon>
        <taxon>Bacillales</taxon>
        <taxon>Paenibacillaceae</taxon>
        <taxon>Paenibacillus</taxon>
    </lineage>
</organism>
<dbReference type="AlphaFoldDB" id="A0A1G4SXZ6"/>
<dbReference type="OrthoDB" id="6887419at2"/>
<keyword evidence="2" id="KW-1185">Reference proteome</keyword>
<reference evidence="2" key="1">
    <citation type="submission" date="2016-10" db="EMBL/GenBank/DDBJ databases">
        <authorList>
            <person name="Varghese N."/>
            <person name="Submissions S."/>
        </authorList>
    </citation>
    <scope>NUCLEOTIDE SEQUENCE [LARGE SCALE GENOMIC DNA]</scope>
    <source>
        <strain evidence="2">CGMCC 1.8946</strain>
    </source>
</reference>
<sequence>MKSNLLTLESTELADIPQNVLPFRHVVYHIKELFMTFLPPIEINNSSKVEISFGPRGDESIFDGVLGVTNIFIEDFNFNNFYKLDKSKQEKEVLKIIVDSLCELSLRRNEDTSIINTIKMAANKVIESEFNLI</sequence>
<protein>
    <recommendedName>
        <fullName evidence="3">Immunity protein 44</fullName>
    </recommendedName>
</protein>
<proteinExistence type="predicted"/>
<evidence type="ECO:0000313" key="1">
    <source>
        <dbReference type="EMBL" id="SCW74044.1"/>
    </source>
</evidence>
<dbReference type="STRING" id="624147.SAMN04487970_103766"/>
<gene>
    <name evidence="1" type="ORF">SAMN04487970_103766</name>
</gene>